<sequence>MSLTSLRYHIRLMSSGLFWGGWICVVLAMVAIANMGSLTKTWPNMPLLITVLSASMPVFTILLFAGVLAEETEKRLLPHLYTLPSSLLRLLIERVIIVAVFGLLAWGGLLLCSGFVMKSFTLRDMAHITSLVVPANLVFGLFVTLAVLLGNNTIAGLIPGFVYWFAELVFPSWGGPFRLIWRKLPDSPLLVMKHSFTMFGLIIIVFLLLCFVVTLGRAWILRK</sequence>
<feature type="transmembrane region" description="Helical" evidence="1">
    <location>
        <begin position="128"/>
        <end position="149"/>
    </location>
</feature>
<feature type="transmembrane region" description="Helical" evidence="1">
    <location>
        <begin position="12"/>
        <end position="33"/>
    </location>
</feature>
<name>A0A3B0AUI2_9BACL</name>
<evidence type="ECO:0008006" key="4">
    <source>
        <dbReference type="Google" id="ProtNLM"/>
    </source>
</evidence>
<evidence type="ECO:0000256" key="1">
    <source>
        <dbReference type="SAM" id="Phobius"/>
    </source>
</evidence>
<feature type="transmembrane region" description="Helical" evidence="1">
    <location>
        <begin position="161"/>
        <end position="181"/>
    </location>
</feature>
<organism evidence="2 3">
    <name type="scientific">Paenibacillus ginsengarvi</name>
    <dbReference type="NCBI Taxonomy" id="400777"/>
    <lineage>
        <taxon>Bacteria</taxon>
        <taxon>Bacillati</taxon>
        <taxon>Bacillota</taxon>
        <taxon>Bacilli</taxon>
        <taxon>Bacillales</taxon>
        <taxon>Paenibacillaceae</taxon>
        <taxon>Paenibacillus</taxon>
    </lineage>
</organism>
<keyword evidence="1" id="KW-0812">Transmembrane</keyword>
<keyword evidence="1" id="KW-0472">Membrane</keyword>
<evidence type="ECO:0000313" key="3">
    <source>
        <dbReference type="Proteomes" id="UP000282311"/>
    </source>
</evidence>
<keyword evidence="1" id="KW-1133">Transmembrane helix</keyword>
<feature type="transmembrane region" description="Helical" evidence="1">
    <location>
        <begin position="45"/>
        <end position="69"/>
    </location>
</feature>
<evidence type="ECO:0000313" key="2">
    <source>
        <dbReference type="EMBL" id="RKN64435.1"/>
    </source>
</evidence>
<reference evidence="2 3" key="1">
    <citation type="journal article" date="2007" name="Int. J. Syst. Evol. Microbiol.">
        <title>Paenibacillus ginsengarvi sp. nov., isolated from soil from ginseng cultivation.</title>
        <authorList>
            <person name="Yoon M.H."/>
            <person name="Ten L.N."/>
            <person name="Im W.T."/>
        </authorList>
    </citation>
    <scope>NUCLEOTIDE SEQUENCE [LARGE SCALE GENOMIC DNA]</scope>
    <source>
        <strain evidence="2 3">KCTC 13059</strain>
    </source>
</reference>
<comment type="caution">
    <text evidence="2">The sequence shown here is derived from an EMBL/GenBank/DDBJ whole genome shotgun (WGS) entry which is preliminary data.</text>
</comment>
<gene>
    <name evidence="2" type="ORF">D7M11_33795</name>
</gene>
<dbReference type="Proteomes" id="UP000282311">
    <property type="component" value="Unassembled WGS sequence"/>
</dbReference>
<dbReference type="AlphaFoldDB" id="A0A3B0AUI2"/>
<dbReference type="EMBL" id="RBAH01000042">
    <property type="protein sequence ID" value="RKN64435.1"/>
    <property type="molecule type" value="Genomic_DNA"/>
</dbReference>
<protein>
    <recommendedName>
        <fullName evidence="4">ABC transporter permease</fullName>
    </recommendedName>
</protein>
<proteinExistence type="predicted"/>
<feature type="transmembrane region" description="Helical" evidence="1">
    <location>
        <begin position="90"/>
        <end position="116"/>
    </location>
</feature>
<dbReference type="RefSeq" id="WP_120751688.1">
    <property type="nucleotide sequence ID" value="NZ_RBAH01000042.1"/>
</dbReference>
<feature type="transmembrane region" description="Helical" evidence="1">
    <location>
        <begin position="196"/>
        <end position="220"/>
    </location>
</feature>
<keyword evidence="3" id="KW-1185">Reference proteome</keyword>
<accession>A0A3B0AUI2</accession>